<dbReference type="Gene3D" id="3.80.10.10">
    <property type="entry name" value="Ribonuclease Inhibitor"/>
    <property type="match status" value="1"/>
</dbReference>
<dbReference type="InterPro" id="IPR001611">
    <property type="entry name" value="Leu-rich_rpt"/>
</dbReference>
<keyword evidence="6" id="KW-0677">Repeat</keyword>
<dbReference type="Proteomes" id="UP000237347">
    <property type="component" value="Unassembled WGS sequence"/>
</dbReference>
<dbReference type="AlphaFoldDB" id="A0AAW0JY35"/>
<keyword evidence="4 12" id="KW-0812">Transmembrane</keyword>
<dbReference type="GO" id="GO:0016020">
    <property type="term" value="C:membrane"/>
    <property type="evidence" value="ECO:0007669"/>
    <property type="project" value="UniProtKB-SubCell"/>
</dbReference>
<keyword evidence="8 12" id="KW-0472">Membrane</keyword>
<protein>
    <submittedName>
        <fullName evidence="13">Receptor-like protein eix2</fullName>
    </submittedName>
</protein>
<comment type="similarity">
    <text evidence="2">Belongs to the RLP family.</text>
</comment>
<organism evidence="13 14">
    <name type="scientific">Quercus suber</name>
    <name type="common">Cork oak</name>
    <dbReference type="NCBI Taxonomy" id="58331"/>
    <lineage>
        <taxon>Eukaryota</taxon>
        <taxon>Viridiplantae</taxon>
        <taxon>Streptophyta</taxon>
        <taxon>Embryophyta</taxon>
        <taxon>Tracheophyta</taxon>
        <taxon>Spermatophyta</taxon>
        <taxon>Magnoliopsida</taxon>
        <taxon>eudicotyledons</taxon>
        <taxon>Gunneridae</taxon>
        <taxon>Pentapetalae</taxon>
        <taxon>rosids</taxon>
        <taxon>fabids</taxon>
        <taxon>Fagales</taxon>
        <taxon>Fagaceae</taxon>
        <taxon>Quercus</taxon>
    </lineage>
</organism>
<sequence>MSDNRLEGLLHLFVFPPKMTVLSIAENRFWGTASSVCKIRGGILNFLDLSDNLLSGHLPNCFMHLRKLLILNLAGNNFTGKIPSSFGSLSQLHTLNLCWLKYLRILDLSANNISGTIPQCFNNFTAMAQKGDLFNGFIGSNYTDSYVYDYDDTQEFVNDATVIMKGRELEYGKYLGLLKIINLASNKLTGKVPSEISSLLEMVVLNISRNKLIGEIPQMIGQLKQLQSLDMSKNQFSNEIPSSMSELHFLSDLDLSYNNLSGKIPSGTQLQSFDAVDFTGNWALCGPPLPNKCPGEETPNQSDQPTDHDGYEDNEKDGDEFEKWFFAAAGFGFFVGFWGICGPLLFKSSWRGAYFLFLDNMKDWLYATKLAMCMKRLRRKF</sequence>
<keyword evidence="14" id="KW-1185">Reference proteome</keyword>
<dbReference type="InterPro" id="IPR046956">
    <property type="entry name" value="RLP23-like"/>
</dbReference>
<name>A0AAW0JY35_QUESU</name>
<accession>A0AAW0JY35</accession>
<evidence type="ECO:0000256" key="6">
    <source>
        <dbReference type="ARBA" id="ARBA00022737"/>
    </source>
</evidence>
<evidence type="ECO:0000256" key="4">
    <source>
        <dbReference type="ARBA" id="ARBA00022692"/>
    </source>
</evidence>
<dbReference type="FunFam" id="3.80.10.10:FF:000111">
    <property type="entry name" value="LRR receptor-like serine/threonine-protein kinase ERECTA"/>
    <property type="match status" value="1"/>
</dbReference>
<proteinExistence type="inferred from homology"/>
<reference evidence="13 14" key="1">
    <citation type="journal article" date="2018" name="Sci. Data">
        <title>The draft genome sequence of cork oak.</title>
        <authorList>
            <person name="Ramos A.M."/>
            <person name="Usie A."/>
            <person name="Barbosa P."/>
            <person name="Barros P.M."/>
            <person name="Capote T."/>
            <person name="Chaves I."/>
            <person name="Simoes F."/>
            <person name="Abreu I."/>
            <person name="Carrasquinho I."/>
            <person name="Faro C."/>
            <person name="Guimaraes J.B."/>
            <person name="Mendonca D."/>
            <person name="Nobrega F."/>
            <person name="Rodrigues L."/>
            <person name="Saibo N.J.M."/>
            <person name="Varela M.C."/>
            <person name="Egas C."/>
            <person name="Matos J."/>
            <person name="Miguel C.M."/>
            <person name="Oliveira M.M."/>
            <person name="Ricardo C.P."/>
            <person name="Goncalves S."/>
        </authorList>
    </citation>
    <scope>NUCLEOTIDE SEQUENCE [LARGE SCALE GENOMIC DNA]</scope>
    <source>
        <strain evidence="14">cv. HL8</strain>
    </source>
</reference>
<evidence type="ECO:0000256" key="5">
    <source>
        <dbReference type="ARBA" id="ARBA00022729"/>
    </source>
</evidence>
<dbReference type="PANTHER" id="PTHR48063">
    <property type="entry name" value="LRR RECEPTOR-LIKE KINASE"/>
    <property type="match status" value="1"/>
</dbReference>
<feature type="transmembrane region" description="Helical" evidence="12">
    <location>
        <begin position="324"/>
        <end position="346"/>
    </location>
</feature>
<dbReference type="InterPro" id="IPR032675">
    <property type="entry name" value="LRR_dom_sf"/>
</dbReference>
<keyword evidence="7 12" id="KW-1133">Transmembrane helix</keyword>
<evidence type="ECO:0000256" key="9">
    <source>
        <dbReference type="ARBA" id="ARBA00023170"/>
    </source>
</evidence>
<dbReference type="PANTHER" id="PTHR48063:SF101">
    <property type="entry name" value="LRR RECEPTOR-LIKE SERINE_THREONINE-PROTEIN KINASE FLS2"/>
    <property type="match status" value="1"/>
</dbReference>
<evidence type="ECO:0000256" key="3">
    <source>
        <dbReference type="ARBA" id="ARBA00022614"/>
    </source>
</evidence>
<gene>
    <name evidence="13" type="primary">EIX2_139</name>
    <name evidence="13" type="ORF">CFP56_027610</name>
</gene>
<evidence type="ECO:0000256" key="12">
    <source>
        <dbReference type="SAM" id="Phobius"/>
    </source>
</evidence>
<evidence type="ECO:0000313" key="14">
    <source>
        <dbReference type="Proteomes" id="UP000237347"/>
    </source>
</evidence>
<feature type="region of interest" description="Disordered" evidence="11">
    <location>
        <begin position="289"/>
        <end position="315"/>
    </location>
</feature>
<evidence type="ECO:0000313" key="13">
    <source>
        <dbReference type="EMBL" id="KAK7831136.1"/>
    </source>
</evidence>
<evidence type="ECO:0000256" key="11">
    <source>
        <dbReference type="SAM" id="MobiDB-lite"/>
    </source>
</evidence>
<evidence type="ECO:0000256" key="2">
    <source>
        <dbReference type="ARBA" id="ARBA00009592"/>
    </source>
</evidence>
<keyword evidence="5" id="KW-0732">Signal</keyword>
<comment type="subcellular location">
    <subcellularLocation>
        <location evidence="1">Membrane</location>
        <topology evidence="1">Single-pass type I membrane protein</topology>
    </subcellularLocation>
</comment>
<dbReference type="Pfam" id="PF00560">
    <property type="entry name" value="LRR_1"/>
    <property type="match status" value="7"/>
</dbReference>
<evidence type="ECO:0000256" key="1">
    <source>
        <dbReference type="ARBA" id="ARBA00004479"/>
    </source>
</evidence>
<keyword evidence="3" id="KW-0433">Leucine-rich repeat</keyword>
<dbReference type="EMBL" id="PKMF04000450">
    <property type="protein sequence ID" value="KAK7831136.1"/>
    <property type="molecule type" value="Genomic_DNA"/>
</dbReference>
<evidence type="ECO:0000256" key="7">
    <source>
        <dbReference type="ARBA" id="ARBA00022989"/>
    </source>
</evidence>
<evidence type="ECO:0000256" key="10">
    <source>
        <dbReference type="ARBA" id="ARBA00023180"/>
    </source>
</evidence>
<comment type="caution">
    <text evidence="13">The sequence shown here is derived from an EMBL/GenBank/DDBJ whole genome shotgun (WGS) entry which is preliminary data.</text>
</comment>
<dbReference type="SUPFAM" id="SSF52058">
    <property type="entry name" value="L domain-like"/>
    <property type="match status" value="1"/>
</dbReference>
<evidence type="ECO:0000256" key="8">
    <source>
        <dbReference type="ARBA" id="ARBA00023136"/>
    </source>
</evidence>
<keyword evidence="10" id="KW-0325">Glycoprotein</keyword>
<keyword evidence="9" id="KW-0675">Receptor</keyword>